<feature type="signal peptide" evidence="1">
    <location>
        <begin position="1"/>
        <end position="20"/>
    </location>
</feature>
<keyword evidence="1" id="KW-0732">Signal</keyword>
<comment type="caution">
    <text evidence="3">The sequence shown here is derived from an EMBL/GenBank/DDBJ whole genome shotgun (WGS) entry which is preliminary data.</text>
</comment>
<evidence type="ECO:0000313" key="3">
    <source>
        <dbReference type="EMBL" id="MDC7150665.1"/>
    </source>
</evidence>
<accession>A0AAW6I5Z8</accession>
<dbReference type="Proteomes" id="UP001213646">
    <property type="component" value="Unassembled WGS sequence"/>
</dbReference>
<evidence type="ECO:0000256" key="1">
    <source>
        <dbReference type="SAM" id="SignalP"/>
    </source>
</evidence>
<evidence type="ECO:0000313" key="4">
    <source>
        <dbReference type="Proteomes" id="UP001213646"/>
    </source>
</evidence>
<gene>
    <name evidence="3" type="ORF">PQG89_14780</name>
</gene>
<reference evidence="3" key="1">
    <citation type="submission" date="2023-01" db="EMBL/GenBank/DDBJ databases">
        <title>Exploring GABA producing Bacteroides strains toward improving mental health.</title>
        <authorList>
            <person name="Yousuf B."/>
            <person name="Bouhlel N.E."/>
            <person name="Mottawea W."/>
            <person name="Hammami R."/>
        </authorList>
    </citation>
    <scope>NUCLEOTIDE SEQUENCE</scope>
    <source>
        <strain evidence="3">UO.H1047</strain>
    </source>
</reference>
<dbReference type="RefSeq" id="WP_272698203.1">
    <property type="nucleotide sequence ID" value="NZ_CAOJXY010000019.1"/>
</dbReference>
<protein>
    <submittedName>
        <fullName evidence="3">T9SS type A sorting domain-containing protein</fullName>
    </submittedName>
</protein>
<evidence type="ECO:0000259" key="2">
    <source>
        <dbReference type="Pfam" id="PF18962"/>
    </source>
</evidence>
<proteinExistence type="predicted"/>
<organism evidence="3 4">
    <name type="scientific">Parabacteroides johnsonii</name>
    <dbReference type="NCBI Taxonomy" id="387661"/>
    <lineage>
        <taxon>Bacteria</taxon>
        <taxon>Pseudomonadati</taxon>
        <taxon>Bacteroidota</taxon>
        <taxon>Bacteroidia</taxon>
        <taxon>Bacteroidales</taxon>
        <taxon>Tannerellaceae</taxon>
        <taxon>Parabacteroides</taxon>
    </lineage>
</organism>
<dbReference type="AlphaFoldDB" id="A0AAW6I5Z8"/>
<sequence length="158" mass="17916">MKRFLFLFMLHLSISAFCSAEEFTTLVVWAKDGSKVAYLLENKPVLTFEEGNLVIKTKDITIHYVLKQMQRFTFENGQNVANTDLSSKEDIPFVMNTEYLLFPSLEKGASILIYTVQGQVVVKKTMVQAGDVSVPISQLQSGIYFVQVNGITYKIMKK</sequence>
<feature type="domain" description="Secretion system C-terminal sorting" evidence="2">
    <location>
        <begin position="109"/>
        <end position="158"/>
    </location>
</feature>
<feature type="chain" id="PRO_5043364056" evidence="1">
    <location>
        <begin position="21"/>
        <end position="158"/>
    </location>
</feature>
<name>A0AAW6I5Z8_9BACT</name>
<dbReference type="EMBL" id="JAQPYX010000133">
    <property type="protein sequence ID" value="MDC7150665.1"/>
    <property type="molecule type" value="Genomic_DNA"/>
</dbReference>
<dbReference type="InterPro" id="IPR026444">
    <property type="entry name" value="Secre_tail"/>
</dbReference>
<dbReference type="NCBIfam" id="TIGR04183">
    <property type="entry name" value="Por_Secre_tail"/>
    <property type="match status" value="1"/>
</dbReference>
<dbReference type="Pfam" id="PF18962">
    <property type="entry name" value="Por_Secre_tail"/>
    <property type="match status" value="1"/>
</dbReference>